<dbReference type="Proteomes" id="UP001056778">
    <property type="component" value="Chromosome 4"/>
</dbReference>
<reference evidence="1" key="1">
    <citation type="submission" date="2022-04" db="EMBL/GenBank/DDBJ databases">
        <title>Chromosome-scale genome assembly of Holotrichia oblita Faldermann.</title>
        <authorList>
            <person name="Rongchong L."/>
        </authorList>
    </citation>
    <scope>NUCLEOTIDE SEQUENCE</scope>
    <source>
        <strain evidence="1">81SQS9</strain>
    </source>
</reference>
<dbReference type="EMBL" id="CM043018">
    <property type="protein sequence ID" value="KAI4463379.1"/>
    <property type="molecule type" value="Genomic_DNA"/>
</dbReference>
<keyword evidence="2" id="KW-1185">Reference proteome</keyword>
<name>A0ACB9T9C2_HOLOL</name>
<sequence>MESRTELKRKSSHPSNNQKKIMIEFLKKHYNLVSGKFSNNFTYKDAERLWQELTNILNSMPGAQKSWKNWRKTWQDLRSRTKCKLSHNKANMIRTGGGPYENEVYEEIDEEILSIIKVVSVEGHKEVEESNVNLNLVEDNLQGSIEEVSNKTCTSPIPCSSKVETTETPTAGRKIPKRLPTRLKHTVAAVDTYSTYLQEKMNIKQQYYQEKLQIMRESAEYQKETANALVHLAKVLEEFI</sequence>
<gene>
    <name evidence="1" type="ORF">MML48_4g00013344</name>
</gene>
<comment type="caution">
    <text evidence="1">The sequence shown here is derived from an EMBL/GenBank/DDBJ whole genome shotgun (WGS) entry which is preliminary data.</text>
</comment>
<proteinExistence type="predicted"/>
<evidence type="ECO:0000313" key="1">
    <source>
        <dbReference type="EMBL" id="KAI4463379.1"/>
    </source>
</evidence>
<accession>A0ACB9T9C2</accession>
<evidence type="ECO:0000313" key="2">
    <source>
        <dbReference type="Proteomes" id="UP001056778"/>
    </source>
</evidence>
<protein>
    <submittedName>
        <fullName evidence="1">Uncharacterized protein</fullName>
    </submittedName>
</protein>
<organism evidence="1 2">
    <name type="scientific">Holotrichia oblita</name>
    <name type="common">Chafer beetle</name>
    <dbReference type="NCBI Taxonomy" id="644536"/>
    <lineage>
        <taxon>Eukaryota</taxon>
        <taxon>Metazoa</taxon>
        <taxon>Ecdysozoa</taxon>
        <taxon>Arthropoda</taxon>
        <taxon>Hexapoda</taxon>
        <taxon>Insecta</taxon>
        <taxon>Pterygota</taxon>
        <taxon>Neoptera</taxon>
        <taxon>Endopterygota</taxon>
        <taxon>Coleoptera</taxon>
        <taxon>Polyphaga</taxon>
        <taxon>Scarabaeiformia</taxon>
        <taxon>Scarabaeidae</taxon>
        <taxon>Melolonthinae</taxon>
        <taxon>Holotrichia</taxon>
    </lineage>
</organism>